<keyword evidence="3" id="KW-1185">Reference proteome</keyword>
<comment type="caution">
    <text evidence="2">The sequence shown here is derived from an EMBL/GenBank/DDBJ whole genome shotgun (WGS) entry which is preliminary data.</text>
</comment>
<dbReference type="Proteomes" id="UP001596161">
    <property type="component" value="Unassembled WGS sequence"/>
</dbReference>
<feature type="signal peptide" evidence="1">
    <location>
        <begin position="1"/>
        <end position="20"/>
    </location>
</feature>
<sequence>MKKYILFFGLLAACITNVPAQKVLLAQDVTKDTVEEKFGPNKKYFGHMYVGYGLVAGPAENKGSAVEYGDSHEWLFGYRFKYKVGNVYALGFDVTVNPITYYMKQKEGKTLPNSFLFDEEKFKFTNFGLNVYQRFNWDKRGNYVGNFVDMGAYGNWMPVKVHIYEDDDLLGTNGWLAGVKDVKVRETGLRYVSDFNYGALLRVGFNRYVFYGSYRLSDLFNTGYTVTDGNGENMFDFAELPRIMVGFQLSMHK</sequence>
<protein>
    <recommendedName>
        <fullName evidence="4">Outer membrane protein beta-barrel domain-containing protein</fullName>
    </recommendedName>
</protein>
<dbReference type="RefSeq" id="WP_378016054.1">
    <property type="nucleotide sequence ID" value="NZ_JBHSKT010000002.1"/>
</dbReference>
<keyword evidence="1" id="KW-0732">Signal</keyword>
<dbReference type="EMBL" id="JBHSKT010000002">
    <property type="protein sequence ID" value="MFC5269673.1"/>
    <property type="molecule type" value="Genomic_DNA"/>
</dbReference>
<evidence type="ECO:0000313" key="3">
    <source>
        <dbReference type="Proteomes" id="UP001596161"/>
    </source>
</evidence>
<accession>A0ABW0E927</accession>
<evidence type="ECO:0000313" key="2">
    <source>
        <dbReference type="EMBL" id="MFC5269673.1"/>
    </source>
</evidence>
<name>A0ABW0E927_9BACT</name>
<gene>
    <name evidence="2" type="ORF">ACFPIB_03560</name>
</gene>
<organism evidence="2 3">
    <name type="scientific">Adhaeribacter terreus</name>
    <dbReference type="NCBI Taxonomy" id="529703"/>
    <lineage>
        <taxon>Bacteria</taxon>
        <taxon>Pseudomonadati</taxon>
        <taxon>Bacteroidota</taxon>
        <taxon>Cytophagia</taxon>
        <taxon>Cytophagales</taxon>
        <taxon>Hymenobacteraceae</taxon>
        <taxon>Adhaeribacter</taxon>
    </lineage>
</organism>
<proteinExistence type="predicted"/>
<feature type="chain" id="PRO_5046478201" description="Outer membrane protein beta-barrel domain-containing protein" evidence="1">
    <location>
        <begin position="21"/>
        <end position="253"/>
    </location>
</feature>
<reference evidence="3" key="1">
    <citation type="journal article" date="2019" name="Int. J. Syst. Evol. Microbiol.">
        <title>The Global Catalogue of Microorganisms (GCM) 10K type strain sequencing project: providing services to taxonomists for standard genome sequencing and annotation.</title>
        <authorList>
            <consortium name="The Broad Institute Genomics Platform"/>
            <consortium name="The Broad Institute Genome Sequencing Center for Infectious Disease"/>
            <person name="Wu L."/>
            <person name="Ma J."/>
        </authorList>
    </citation>
    <scope>NUCLEOTIDE SEQUENCE [LARGE SCALE GENOMIC DNA]</scope>
    <source>
        <strain evidence="3">KACC 12602</strain>
    </source>
</reference>
<evidence type="ECO:0008006" key="4">
    <source>
        <dbReference type="Google" id="ProtNLM"/>
    </source>
</evidence>
<evidence type="ECO:0000256" key="1">
    <source>
        <dbReference type="SAM" id="SignalP"/>
    </source>
</evidence>